<reference evidence="2 3" key="1">
    <citation type="journal article" date="2006" name="J. Bacteriol.">
        <title>Complete genome sequence of Yersinia pestis strains Antiqua and Nepal516: evidence of gene reduction in an emerging pathogen.</title>
        <authorList>
            <person name="Chain P.S."/>
            <person name="Hu P."/>
            <person name="Malfatti S.A."/>
            <person name="Radnedge L."/>
            <person name="Larimer F."/>
            <person name="Vergez L.M."/>
            <person name="Worsham P."/>
            <person name="Chu M.C."/>
            <person name="Andersen G.L."/>
        </authorList>
    </citation>
    <scope>NUCLEOTIDE SEQUENCE [LARGE SCALE GENOMIC DNA]</scope>
    <source>
        <strain evidence="2 3">Antiqua</strain>
    </source>
</reference>
<gene>
    <name evidence="2" type="ordered locus">YPA_4150</name>
</gene>
<dbReference type="RefSeq" id="WP_002215583.1">
    <property type="nucleotide sequence ID" value="NC_008150.1"/>
</dbReference>
<evidence type="ECO:0000313" key="3">
    <source>
        <dbReference type="Proteomes" id="UP000001971"/>
    </source>
</evidence>
<name>A0A0E1NPL0_YERPA</name>
<dbReference type="Proteomes" id="UP000001971">
    <property type="component" value="Chromosome"/>
</dbReference>
<keyword evidence="1" id="KW-1133">Transmembrane helix</keyword>
<dbReference type="PATRIC" id="fig|360102.15.peg.2321"/>
<dbReference type="KEGG" id="ypa:YPA_4150"/>
<accession>A0A0E1NPL0</accession>
<organism evidence="2 3">
    <name type="scientific">Yersinia pestis bv. Antiqua (strain Antiqua)</name>
    <dbReference type="NCBI Taxonomy" id="360102"/>
    <lineage>
        <taxon>Bacteria</taxon>
        <taxon>Pseudomonadati</taxon>
        <taxon>Pseudomonadota</taxon>
        <taxon>Gammaproteobacteria</taxon>
        <taxon>Enterobacterales</taxon>
        <taxon>Yersiniaceae</taxon>
        <taxon>Yersinia</taxon>
    </lineage>
</organism>
<dbReference type="HOGENOM" id="CLU_166232_0_0_6"/>
<keyword evidence="1" id="KW-0812">Transmembrane</keyword>
<feature type="transmembrane region" description="Helical" evidence="1">
    <location>
        <begin position="31"/>
        <end position="51"/>
    </location>
</feature>
<proteinExistence type="predicted"/>
<dbReference type="GeneID" id="57974619"/>
<evidence type="ECO:0000313" key="2">
    <source>
        <dbReference type="EMBL" id="ABG16111.1"/>
    </source>
</evidence>
<keyword evidence="1" id="KW-0472">Membrane</keyword>
<sequence precursor="true">MDMAKIAVASATSFLLGSVLTAVGFLGGSVIAVAFAVFVLGVAITIGLDFLDKKYGISVKIIALLKKAMEIHPRTPEANLQYILNGLGGNNEQ</sequence>
<protein>
    <submittedName>
        <fullName evidence="2">Uncharacterized protein</fullName>
    </submittedName>
</protein>
<evidence type="ECO:0000256" key="1">
    <source>
        <dbReference type="SAM" id="Phobius"/>
    </source>
</evidence>
<dbReference type="EMBL" id="CP000308">
    <property type="protein sequence ID" value="ABG16111.1"/>
    <property type="molecule type" value="Genomic_DNA"/>
</dbReference>
<dbReference type="AlphaFoldDB" id="A0A0E1NPL0"/>